<protein>
    <recommendedName>
        <fullName evidence="2">GAR domain-containing protein</fullName>
    </recommendedName>
</protein>
<evidence type="ECO:0000313" key="3">
    <source>
        <dbReference type="EMBL" id="KAF5316614.1"/>
    </source>
</evidence>
<dbReference type="PANTHER" id="PTHR37271">
    <property type="entry name" value="KARYOGAMY PROTEIN KAR9"/>
    <property type="match status" value="1"/>
</dbReference>
<dbReference type="GO" id="GO:0051293">
    <property type="term" value="P:establishment of spindle localization"/>
    <property type="evidence" value="ECO:0007669"/>
    <property type="project" value="TreeGrafter"/>
</dbReference>
<evidence type="ECO:0000313" key="4">
    <source>
        <dbReference type="Proteomes" id="UP000567179"/>
    </source>
</evidence>
<dbReference type="PROSITE" id="PS51460">
    <property type="entry name" value="GAR"/>
    <property type="match status" value="1"/>
</dbReference>
<dbReference type="InterPro" id="IPR003108">
    <property type="entry name" value="GAR_dom"/>
</dbReference>
<evidence type="ECO:0000256" key="1">
    <source>
        <dbReference type="SAM" id="MobiDB-lite"/>
    </source>
</evidence>
<feature type="compositionally biased region" description="Polar residues" evidence="1">
    <location>
        <begin position="346"/>
        <end position="359"/>
    </location>
</feature>
<feature type="compositionally biased region" description="Low complexity" evidence="1">
    <location>
        <begin position="648"/>
        <end position="657"/>
    </location>
</feature>
<feature type="compositionally biased region" description="Low complexity" evidence="1">
    <location>
        <begin position="360"/>
        <end position="383"/>
    </location>
</feature>
<accession>A0A8H5B4S7</accession>
<dbReference type="AlphaFoldDB" id="A0A8H5B4S7"/>
<dbReference type="PANTHER" id="PTHR37271:SF1">
    <property type="entry name" value="KARYOGAMY PROTEIN KAR9"/>
    <property type="match status" value="1"/>
</dbReference>
<feature type="compositionally biased region" description="Low complexity" evidence="1">
    <location>
        <begin position="757"/>
        <end position="774"/>
    </location>
</feature>
<dbReference type="GO" id="GO:0043332">
    <property type="term" value="C:mating projection tip"/>
    <property type="evidence" value="ECO:0007669"/>
    <property type="project" value="TreeGrafter"/>
</dbReference>
<dbReference type="GO" id="GO:0005816">
    <property type="term" value="C:spindle pole body"/>
    <property type="evidence" value="ECO:0007669"/>
    <property type="project" value="TreeGrafter"/>
</dbReference>
<dbReference type="Proteomes" id="UP000567179">
    <property type="component" value="Unassembled WGS sequence"/>
</dbReference>
<feature type="compositionally biased region" description="Polar residues" evidence="1">
    <location>
        <begin position="34"/>
        <end position="45"/>
    </location>
</feature>
<feature type="region of interest" description="Disordered" evidence="1">
    <location>
        <begin position="1"/>
        <end position="51"/>
    </location>
</feature>
<dbReference type="OrthoDB" id="5559380at2759"/>
<feature type="region of interest" description="Disordered" evidence="1">
    <location>
        <begin position="731"/>
        <end position="791"/>
    </location>
</feature>
<gene>
    <name evidence="3" type="ORF">D9619_006405</name>
</gene>
<feature type="compositionally biased region" description="Pro residues" evidence="1">
    <location>
        <begin position="658"/>
        <end position="668"/>
    </location>
</feature>
<comment type="caution">
    <text evidence="3">The sequence shown here is derived from an EMBL/GenBank/DDBJ whole genome shotgun (WGS) entry which is preliminary data.</text>
</comment>
<proteinExistence type="predicted"/>
<feature type="compositionally biased region" description="Low complexity" evidence="1">
    <location>
        <begin position="539"/>
        <end position="567"/>
    </location>
</feature>
<feature type="region of interest" description="Disordered" evidence="1">
    <location>
        <begin position="329"/>
        <end position="707"/>
    </location>
</feature>
<dbReference type="InterPro" id="IPR013889">
    <property type="entry name" value="Karyogamy_KAR9"/>
</dbReference>
<feature type="compositionally biased region" description="Polar residues" evidence="1">
    <location>
        <begin position="471"/>
        <end position="496"/>
    </location>
</feature>
<name>A0A8H5B4S7_9AGAR</name>
<feature type="compositionally biased region" description="Low complexity" evidence="1">
    <location>
        <begin position="8"/>
        <end position="23"/>
    </location>
</feature>
<keyword evidence="4" id="KW-1185">Reference proteome</keyword>
<feature type="compositionally biased region" description="Polar residues" evidence="1">
    <location>
        <begin position="430"/>
        <end position="441"/>
    </location>
</feature>
<feature type="domain" description="GAR" evidence="2">
    <location>
        <begin position="792"/>
        <end position="890"/>
    </location>
</feature>
<organism evidence="3 4">
    <name type="scientific">Psilocybe cf. subviscida</name>
    <dbReference type="NCBI Taxonomy" id="2480587"/>
    <lineage>
        <taxon>Eukaryota</taxon>
        <taxon>Fungi</taxon>
        <taxon>Dikarya</taxon>
        <taxon>Basidiomycota</taxon>
        <taxon>Agaricomycotina</taxon>
        <taxon>Agaricomycetes</taxon>
        <taxon>Agaricomycetidae</taxon>
        <taxon>Agaricales</taxon>
        <taxon>Agaricineae</taxon>
        <taxon>Strophariaceae</taxon>
        <taxon>Psilocybe</taxon>
    </lineage>
</organism>
<evidence type="ECO:0000259" key="2">
    <source>
        <dbReference type="PROSITE" id="PS51460"/>
    </source>
</evidence>
<feature type="compositionally biased region" description="Low complexity" evidence="1">
    <location>
        <begin position="398"/>
        <end position="412"/>
    </location>
</feature>
<reference evidence="3 4" key="1">
    <citation type="journal article" date="2020" name="ISME J.">
        <title>Uncovering the hidden diversity of litter-decomposition mechanisms in mushroom-forming fungi.</title>
        <authorList>
            <person name="Floudas D."/>
            <person name="Bentzer J."/>
            <person name="Ahren D."/>
            <person name="Johansson T."/>
            <person name="Persson P."/>
            <person name="Tunlid A."/>
        </authorList>
    </citation>
    <scope>NUCLEOTIDE SEQUENCE [LARGE SCALE GENOMIC DNA]</scope>
    <source>
        <strain evidence="3 4">CBS 101986</strain>
    </source>
</reference>
<dbReference type="GO" id="GO:0008017">
    <property type="term" value="F:microtubule binding"/>
    <property type="evidence" value="ECO:0007669"/>
    <property type="project" value="InterPro"/>
</dbReference>
<dbReference type="Pfam" id="PF08580">
    <property type="entry name" value="KAR9"/>
    <property type="match status" value="1"/>
</dbReference>
<dbReference type="EMBL" id="JAACJJ010000042">
    <property type="protein sequence ID" value="KAF5316614.1"/>
    <property type="molecule type" value="Genomic_DNA"/>
</dbReference>
<dbReference type="GO" id="GO:0030473">
    <property type="term" value="P:nuclear migration along microtubule"/>
    <property type="evidence" value="ECO:0007669"/>
    <property type="project" value="TreeGrafter"/>
</dbReference>
<feature type="compositionally biased region" description="Polar residues" evidence="1">
    <location>
        <begin position="684"/>
        <end position="699"/>
    </location>
</feature>
<sequence length="890" mass="96066">MATPLTASSSQGSLYSSPSQSSLNDYATPGAGSIESSPLASSSRVSFDLEDEENVTVTANRTLSKKLGKKRSQEDLRLLAVSTHMTELSYAISDIQTRIFEIQELRHKSQSTAESTDSSITAVIDQSLMSLDERLETLQKGIQAVNETLDPLLRTAPTPTVSETGEGNENAALLRKHATLLSEWESVQDESEVLREELKEDKWLTVFRTVTDQADGMMSSLEKAVNRCQEFIWQVHRRGMDDFQSNAALPSSRSEKLPVTLETFTSILDSYEAKKKHYMPATSKVLSIIDKGVRDRVTKNGETLRRHAESAQRWKSLRDRITRTDAEMESTRKILLGGESDDRESTASGTSTKNGFLTTRASAPRLSSRVSSSTSTSASGSMSPFRKFAQKITGSTSKPTTPAVTPLTVTKKLPSSEPPPATRTIRRQRTSLFSTLSNARSPATPEKPGHKHTSSTPDTPPLAIKVDRTESGSTSSLASRPNATQKQRWNSSTKVETTPEDRNSTVKLTPKRPPSATGYFNSFHHDDIPPVPPLGTPGRRSLSRMSMASSRPWSPITSSNSTTVSSTHHFNHPPVSLSAFRTPSRAPTPSRGLMTPGSSLIATPTATPRSRPKTPSHIPAPAKNLRNVSGSRSVAGWNDDDSAYPFNSYPTSPTASGSPPPLHPPRPPSRSMIPIPSVHLHTPSRPSSSMSNFTRNGAESPSPGRAFRGHALRAQTPEHTLRARAQQVPVFQGTPGRSKPSLGGFTKLPPSSFRADGSGPASRAPSRPGSRSGAYTPMLGDQLPLHEYGPPNPLDPLDVEVAAIVNSLPHGLLVERIDPPLRKNQVPKEGEEIKAQYAFSNTLSKKTVTCRLTTMTRASKAGAGDAGSATATVPTTTTTKKVMCRVGGGG</sequence>
<feature type="compositionally biased region" description="Polar residues" evidence="1">
    <location>
        <begin position="596"/>
        <end position="608"/>
    </location>
</feature>
<dbReference type="GO" id="GO:0005938">
    <property type="term" value="C:cell cortex"/>
    <property type="evidence" value="ECO:0007669"/>
    <property type="project" value="TreeGrafter"/>
</dbReference>